<feature type="transmembrane region" description="Helical" evidence="7">
    <location>
        <begin position="606"/>
        <end position="625"/>
    </location>
</feature>
<evidence type="ECO:0000313" key="10">
    <source>
        <dbReference type="Proteomes" id="UP000005741"/>
    </source>
</evidence>
<dbReference type="InParanoid" id="H1Z114"/>
<protein>
    <submittedName>
        <fullName evidence="9">Efflux transporter, hydrophobe/amphiphile efflux-3 (HAE3) family</fullName>
    </submittedName>
</protein>
<sequence>MKSPFKILADFIIARPKIVAIAVIIWFLIAAYGMSLIYMKTGDDTYIDKDTPRGVTLENYKEMFSSSAIMLIYESDDVLDPKNLEYMEELQDQTAKEDGARSVAGITDMIKSVNNGEMPTSTAEIDRIKDMLPAELLEKYLPSNTMTIAVVNLDTGISDEKEEALLDNLKSLIKISGMPPDMTVTVSGNPAFSQQMGEEMGKSTGTLIFAAMLLMVVAVGILFAHVSYRFLPVGVVFTGLISTFGVMGLTNIPISMVVIAAFPVLIGIGIDYAIQFHSRLDDEVKNGLDVEGSVRKTIEYSGPSILYAMIATSLGFIAMYVSPIPMVVDFGLTCLIGVICCYLAALVMVPTFGLLVGYKAKEARNSSAEKKMEQYDSFLGNLSHKIAKSPLYILLILGFIAIIGIQLDNEVPISFDEQTFVPPDMPAVVDMKKVTRTMGSTDTLTVMVRGDDVLNPDVIEWIDNFGEYEISSRNEITGVTSIATLIKNSNGGIIPSSEAEITEIVSSIPESEKSPYINGRMTTVLQFSMLDLEADPAESLINNVRRDLTWNYPPPGIDAVLTGSSEMGVSLIKSINDGKAQMTYLGFLLIFVWLIFIYRRVTAVTPIIPIIMIVGWNGAIMYGLGIDYTPMTAVLGSMTIGVASEYTILIMERYMEERKNGKDKLEAIRIGVQKIGTAITVSGMTTVFGFSALLLSGFNIIKNFGMVTVITVGFSLIGAIVVMPAVLSIMGKFEKPYRDDEML</sequence>
<dbReference type="PANTHER" id="PTHR33406:SF6">
    <property type="entry name" value="MEMBRANE PROTEIN YDGH-RELATED"/>
    <property type="match status" value="1"/>
</dbReference>
<evidence type="ECO:0000313" key="9">
    <source>
        <dbReference type="EMBL" id="EHQ34490.1"/>
    </source>
</evidence>
<feature type="transmembrane region" description="Helical" evidence="7">
    <location>
        <begin position="631"/>
        <end position="654"/>
    </location>
</feature>
<evidence type="ECO:0000259" key="8">
    <source>
        <dbReference type="PROSITE" id="PS50156"/>
    </source>
</evidence>
<dbReference type="InterPro" id="IPR000731">
    <property type="entry name" value="SSD"/>
</dbReference>
<dbReference type="Gene3D" id="1.20.1640.10">
    <property type="entry name" value="Multidrug efflux transporter AcrB transmembrane domain"/>
    <property type="match status" value="2"/>
</dbReference>
<keyword evidence="4 7" id="KW-0812">Transmembrane</keyword>
<organism evidence="9 10">
    <name type="scientific">Methanoplanus limicola DSM 2279</name>
    <dbReference type="NCBI Taxonomy" id="937775"/>
    <lineage>
        <taxon>Archaea</taxon>
        <taxon>Methanobacteriati</taxon>
        <taxon>Methanobacteriota</taxon>
        <taxon>Stenosarchaea group</taxon>
        <taxon>Methanomicrobia</taxon>
        <taxon>Methanomicrobiales</taxon>
        <taxon>Methanomicrobiaceae</taxon>
        <taxon>Methanoplanus</taxon>
    </lineage>
</organism>
<dbReference type="PANTHER" id="PTHR33406">
    <property type="entry name" value="MEMBRANE PROTEIN MJ1562-RELATED"/>
    <property type="match status" value="1"/>
</dbReference>
<keyword evidence="3" id="KW-1003">Cell membrane</keyword>
<dbReference type="InterPro" id="IPR004869">
    <property type="entry name" value="MMPL_dom"/>
</dbReference>
<accession>H1Z114</accession>
<dbReference type="PROSITE" id="PS50156">
    <property type="entry name" value="SSD"/>
    <property type="match status" value="2"/>
</dbReference>
<feature type="domain" description="SSD" evidence="8">
    <location>
        <begin position="619"/>
        <end position="729"/>
    </location>
</feature>
<keyword evidence="6 7" id="KW-0472">Membrane</keyword>
<evidence type="ECO:0000256" key="2">
    <source>
        <dbReference type="ARBA" id="ARBA00010157"/>
    </source>
</evidence>
<feature type="transmembrane region" description="Helical" evidence="7">
    <location>
        <begin position="248"/>
        <end position="270"/>
    </location>
</feature>
<dbReference type="Proteomes" id="UP000005741">
    <property type="component" value="Chromosome"/>
</dbReference>
<feature type="transmembrane region" description="Helical" evidence="7">
    <location>
        <begin position="18"/>
        <end position="39"/>
    </location>
</feature>
<proteinExistence type="inferred from homology"/>
<dbReference type="STRING" id="937775.Metlim_0349"/>
<dbReference type="OrthoDB" id="42357at2157"/>
<feature type="domain" description="SSD" evidence="8">
    <location>
        <begin position="238"/>
        <end position="355"/>
    </location>
</feature>
<reference evidence="9 10" key="1">
    <citation type="submission" date="2011-10" db="EMBL/GenBank/DDBJ databases">
        <title>The Improved High-Quality Draft genome of Methanoplanus limicola DSM 2279.</title>
        <authorList>
            <consortium name="US DOE Joint Genome Institute (JGI-PGF)"/>
            <person name="Lucas S."/>
            <person name="Copeland A."/>
            <person name="Lapidus A."/>
            <person name="Glavina del Rio T."/>
            <person name="Dalin E."/>
            <person name="Tice H."/>
            <person name="Bruce D."/>
            <person name="Goodwin L."/>
            <person name="Pitluck S."/>
            <person name="Peters L."/>
            <person name="Mikhailova N."/>
            <person name="Lu M."/>
            <person name="Kyrpides N."/>
            <person name="Mavromatis K."/>
            <person name="Ivanova N."/>
            <person name="Markowitz V."/>
            <person name="Cheng J.-F."/>
            <person name="Hugenholtz P."/>
            <person name="Woyke T."/>
            <person name="Wu D."/>
            <person name="Wirth R."/>
            <person name="Brambilla E.-M."/>
            <person name="Klenk H.-P."/>
            <person name="Eisen J.A."/>
        </authorList>
    </citation>
    <scope>NUCLEOTIDE SEQUENCE [LARGE SCALE GENOMIC DNA]</scope>
    <source>
        <strain evidence="9 10">DSM 2279</strain>
    </source>
</reference>
<name>H1Z114_9EURY</name>
<evidence type="ECO:0000256" key="6">
    <source>
        <dbReference type="ARBA" id="ARBA00023136"/>
    </source>
</evidence>
<dbReference type="GO" id="GO:0005886">
    <property type="term" value="C:plasma membrane"/>
    <property type="evidence" value="ECO:0007669"/>
    <property type="project" value="UniProtKB-SubCell"/>
</dbReference>
<gene>
    <name evidence="9" type="ORF">Metlim_0349</name>
</gene>
<evidence type="ECO:0000256" key="5">
    <source>
        <dbReference type="ARBA" id="ARBA00022989"/>
    </source>
</evidence>
<evidence type="ECO:0000256" key="3">
    <source>
        <dbReference type="ARBA" id="ARBA00022475"/>
    </source>
</evidence>
<dbReference type="InterPro" id="IPR050545">
    <property type="entry name" value="Mycobact_MmpL"/>
</dbReference>
<keyword evidence="10" id="KW-1185">Reference proteome</keyword>
<dbReference type="HOGENOM" id="CLU_008861_2_0_2"/>
<dbReference type="NCBIfam" id="TIGR00921">
    <property type="entry name" value="2A067"/>
    <property type="match status" value="1"/>
</dbReference>
<evidence type="ECO:0000256" key="7">
    <source>
        <dbReference type="SAM" id="Phobius"/>
    </source>
</evidence>
<comment type="similarity">
    <text evidence="2">Belongs to the resistance-nodulation-cell division (RND) (TC 2.A.6) family. MmpL subfamily.</text>
</comment>
<feature type="transmembrane region" description="Helical" evidence="7">
    <location>
        <begin position="675"/>
        <end position="698"/>
    </location>
</feature>
<comment type="subcellular location">
    <subcellularLocation>
        <location evidence="1">Cell membrane</location>
        <topology evidence="1">Multi-pass membrane protein</topology>
    </subcellularLocation>
</comment>
<dbReference type="SUPFAM" id="SSF82866">
    <property type="entry name" value="Multidrug efflux transporter AcrB transmembrane domain"/>
    <property type="match status" value="2"/>
</dbReference>
<evidence type="ECO:0000256" key="4">
    <source>
        <dbReference type="ARBA" id="ARBA00022692"/>
    </source>
</evidence>
<evidence type="ECO:0000256" key="1">
    <source>
        <dbReference type="ARBA" id="ARBA00004651"/>
    </source>
</evidence>
<feature type="transmembrane region" description="Helical" evidence="7">
    <location>
        <begin position="305"/>
        <end position="324"/>
    </location>
</feature>
<keyword evidence="5 7" id="KW-1133">Transmembrane helix</keyword>
<dbReference type="AlphaFoldDB" id="H1Z114"/>
<feature type="transmembrane region" description="Helical" evidence="7">
    <location>
        <begin position="330"/>
        <end position="356"/>
    </location>
</feature>
<dbReference type="EMBL" id="CM001436">
    <property type="protein sequence ID" value="EHQ34490.1"/>
    <property type="molecule type" value="Genomic_DNA"/>
</dbReference>
<dbReference type="RefSeq" id="WP_004076129.1">
    <property type="nucleotide sequence ID" value="NZ_CM001436.1"/>
</dbReference>
<feature type="transmembrane region" description="Helical" evidence="7">
    <location>
        <begin position="582"/>
        <end position="599"/>
    </location>
</feature>
<feature type="transmembrane region" description="Helical" evidence="7">
    <location>
        <begin position="704"/>
        <end position="729"/>
    </location>
</feature>
<feature type="transmembrane region" description="Helical" evidence="7">
    <location>
        <begin position="206"/>
        <end position="228"/>
    </location>
</feature>
<feature type="transmembrane region" description="Helical" evidence="7">
    <location>
        <begin position="391"/>
        <end position="407"/>
    </location>
</feature>
<dbReference type="Pfam" id="PF03176">
    <property type="entry name" value="MMPL"/>
    <property type="match status" value="2"/>
</dbReference>